<dbReference type="Proteomes" id="UP000314294">
    <property type="component" value="Unassembled WGS sequence"/>
</dbReference>
<protein>
    <submittedName>
        <fullName evidence="1">Uncharacterized protein</fullName>
    </submittedName>
</protein>
<reference evidence="1 2" key="1">
    <citation type="submission" date="2019-03" db="EMBL/GenBank/DDBJ databases">
        <title>First draft genome of Liparis tanakae, snailfish: a comprehensive survey of snailfish specific genes.</title>
        <authorList>
            <person name="Kim W."/>
            <person name="Song I."/>
            <person name="Jeong J.-H."/>
            <person name="Kim D."/>
            <person name="Kim S."/>
            <person name="Ryu S."/>
            <person name="Song J.Y."/>
            <person name="Lee S.K."/>
        </authorList>
    </citation>
    <scope>NUCLEOTIDE SEQUENCE [LARGE SCALE GENOMIC DNA]</scope>
    <source>
        <tissue evidence="1">Muscle</tissue>
    </source>
</reference>
<gene>
    <name evidence="1" type="ORF">EYF80_035970</name>
</gene>
<evidence type="ECO:0000313" key="2">
    <source>
        <dbReference type="Proteomes" id="UP000314294"/>
    </source>
</evidence>
<dbReference type="EMBL" id="SRLO01000504">
    <property type="protein sequence ID" value="TNN53825.1"/>
    <property type="molecule type" value="Genomic_DNA"/>
</dbReference>
<sequence length="62" mass="7067">MPLQPDACLRTQPKNCLSSRRRVEFCSPGLGSQEPLCSLSGRGRGRRRREEEVLDLIRMLNP</sequence>
<evidence type="ECO:0000313" key="1">
    <source>
        <dbReference type="EMBL" id="TNN53825.1"/>
    </source>
</evidence>
<organism evidence="1 2">
    <name type="scientific">Liparis tanakae</name>
    <name type="common">Tanaka's snailfish</name>
    <dbReference type="NCBI Taxonomy" id="230148"/>
    <lineage>
        <taxon>Eukaryota</taxon>
        <taxon>Metazoa</taxon>
        <taxon>Chordata</taxon>
        <taxon>Craniata</taxon>
        <taxon>Vertebrata</taxon>
        <taxon>Euteleostomi</taxon>
        <taxon>Actinopterygii</taxon>
        <taxon>Neopterygii</taxon>
        <taxon>Teleostei</taxon>
        <taxon>Neoteleostei</taxon>
        <taxon>Acanthomorphata</taxon>
        <taxon>Eupercaria</taxon>
        <taxon>Perciformes</taxon>
        <taxon>Cottioidei</taxon>
        <taxon>Cottales</taxon>
        <taxon>Liparidae</taxon>
        <taxon>Liparis</taxon>
    </lineage>
</organism>
<accession>A0A4Z2GKP5</accession>
<proteinExistence type="predicted"/>
<comment type="caution">
    <text evidence="1">The sequence shown here is derived from an EMBL/GenBank/DDBJ whole genome shotgun (WGS) entry which is preliminary data.</text>
</comment>
<name>A0A4Z2GKP5_9TELE</name>
<keyword evidence="2" id="KW-1185">Reference proteome</keyword>
<dbReference type="AlphaFoldDB" id="A0A4Z2GKP5"/>